<keyword evidence="5 7" id="KW-0057">Aromatic amino acid biosynthesis</keyword>
<dbReference type="InterPro" id="IPR006264">
    <property type="entry name" value="EPSP_synthase"/>
</dbReference>
<dbReference type="SUPFAM" id="SSF55205">
    <property type="entry name" value="EPT/RTPC-like"/>
    <property type="match status" value="1"/>
</dbReference>
<accession>A0A3E2TQ14</accession>
<feature type="binding site" evidence="7">
    <location>
        <position position="176"/>
    </location>
    <ligand>
        <name>3-phosphoshikimate</name>
        <dbReference type="ChEBI" id="CHEBI:145989"/>
    </ligand>
</feature>
<comment type="subunit">
    <text evidence="7">Monomer.</text>
</comment>
<dbReference type="PANTHER" id="PTHR21090:SF5">
    <property type="entry name" value="PENTAFUNCTIONAL AROM POLYPEPTIDE"/>
    <property type="match status" value="1"/>
</dbReference>
<comment type="pathway">
    <text evidence="1 7">Metabolic intermediate biosynthesis; chorismate biosynthesis; chorismate from D-erythrose 4-phosphate and phosphoenolpyruvate: step 6/7.</text>
</comment>
<dbReference type="NCBIfam" id="TIGR01356">
    <property type="entry name" value="aroA"/>
    <property type="match status" value="1"/>
</dbReference>
<dbReference type="InterPro" id="IPR036968">
    <property type="entry name" value="Enolpyruvate_Tfrase_sf"/>
</dbReference>
<evidence type="ECO:0000259" key="8">
    <source>
        <dbReference type="Pfam" id="PF00275"/>
    </source>
</evidence>
<feature type="binding site" evidence="7">
    <location>
        <position position="319"/>
    </location>
    <ligand>
        <name>3-phosphoshikimate</name>
        <dbReference type="ChEBI" id="CHEBI:145989"/>
    </ligand>
</feature>
<dbReference type="Proteomes" id="UP000260773">
    <property type="component" value="Unassembled WGS sequence"/>
</dbReference>
<reference evidence="9 10" key="1">
    <citation type="submission" date="2018-08" db="EMBL/GenBank/DDBJ databases">
        <title>A genome reference for cultivated species of the human gut microbiota.</title>
        <authorList>
            <person name="Zou Y."/>
            <person name="Xue W."/>
            <person name="Luo G."/>
        </authorList>
    </citation>
    <scope>NUCLEOTIDE SEQUENCE [LARGE SCALE GENOMIC DNA]</scope>
    <source>
        <strain evidence="9 10">AF45-17</strain>
    </source>
</reference>
<feature type="binding site" evidence="7">
    <location>
        <position position="416"/>
    </location>
    <ligand>
        <name>phosphoenolpyruvate</name>
        <dbReference type="ChEBI" id="CHEBI:58702"/>
    </ligand>
</feature>
<feature type="binding site" evidence="7">
    <location>
        <position position="28"/>
    </location>
    <ligand>
        <name>3-phosphoshikimate</name>
        <dbReference type="ChEBI" id="CHEBI:145989"/>
    </ligand>
</feature>
<evidence type="ECO:0000256" key="7">
    <source>
        <dbReference type="HAMAP-Rule" id="MF_00210"/>
    </source>
</evidence>
<comment type="function">
    <text evidence="7">Catalyzes the transfer of the enolpyruvyl moiety of phosphoenolpyruvate (PEP) to the 5-hydroxyl of shikimate-3-phosphate (S3P) to produce enolpyruvyl shikimate-3-phosphate and inorganic phosphate.</text>
</comment>
<evidence type="ECO:0000256" key="3">
    <source>
        <dbReference type="ARBA" id="ARBA00022605"/>
    </source>
</evidence>
<dbReference type="GO" id="GO:0008652">
    <property type="term" value="P:amino acid biosynthetic process"/>
    <property type="evidence" value="ECO:0007669"/>
    <property type="project" value="UniProtKB-KW"/>
</dbReference>
<dbReference type="Gene3D" id="3.65.10.10">
    <property type="entry name" value="Enolpyruvate transferase domain"/>
    <property type="match status" value="2"/>
</dbReference>
<dbReference type="RefSeq" id="WP_117527643.1">
    <property type="nucleotide sequence ID" value="NZ_JAQDKA010000017.1"/>
</dbReference>
<comment type="subcellular location">
    <subcellularLocation>
        <location evidence="7">Cytoplasm</location>
    </subcellularLocation>
</comment>
<comment type="caution">
    <text evidence="9">The sequence shown here is derived from an EMBL/GenBank/DDBJ whole genome shotgun (WGS) entry which is preliminary data.</text>
</comment>
<dbReference type="PIRSF" id="PIRSF000505">
    <property type="entry name" value="EPSPS"/>
    <property type="match status" value="1"/>
</dbReference>
<evidence type="ECO:0000256" key="6">
    <source>
        <dbReference type="ARBA" id="ARBA00044633"/>
    </source>
</evidence>
<sequence length="434" mass="47290">MNIYEVQPIFSHPTHPFELTIDAPGSKSITNRALMLAALANGETLLKGALFSDDSRHFLQCLKDLGFDVVVDEPAHTVRVTGLGGRIPKETAAINVGSAGTAARFLTAMLGCAKGVWHLDASEQMKKRPMAALLNTLTDLGCRIDCHEKEGYFPFTIYSEGITASEATVDIGDSSQFLSALLMAAVMMDHDFAIHISGNHGFSYIHMTTAMMRQFGVEIAVSDDQTWRIPGNAAYQSQDYQIEPDVSAAAYFYGMAVLSGGNVLVRHVHFDSLQGDVALLRTFEKMGCSAEDTPEGIRLTGLAQGRLHGIDIDMSSFSDQALTMAAIAPFADSPTFIRGIGHIRLQESDRMAAIVENLSRMGIHAAIQGNDIYIEPGTPHAATIETYDDHRVAMAFSLTGLRTPGIIISNPLCCRKTFENYFDVLNAICRNYLK</sequence>
<feature type="binding site" evidence="7">
    <location>
        <position position="175"/>
    </location>
    <ligand>
        <name>3-phosphoshikimate</name>
        <dbReference type="ChEBI" id="CHEBI:145989"/>
    </ligand>
</feature>
<name>A0A3E2TQ14_9FIRM</name>
<dbReference type="UniPathway" id="UPA00053">
    <property type="reaction ID" value="UER00089"/>
</dbReference>
<protein>
    <recommendedName>
        <fullName evidence="7">3-phosphoshikimate 1-carboxyvinyltransferase</fullName>
        <ecNumber evidence="7">2.5.1.19</ecNumber>
    </recommendedName>
    <alternativeName>
        <fullName evidence="7">5-enolpyruvylshikimate-3-phosphate synthase</fullName>
        <shortName evidence="7">EPSP synthase</shortName>
        <shortName evidence="7">EPSPS</shortName>
    </alternativeName>
</protein>
<organism evidence="9 10">
    <name type="scientific">Coprococcus catus</name>
    <dbReference type="NCBI Taxonomy" id="116085"/>
    <lineage>
        <taxon>Bacteria</taxon>
        <taxon>Bacillati</taxon>
        <taxon>Bacillota</taxon>
        <taxon>Clostridia</taxon>
        <taxon>Lachnospirales</taxon>
        <taxon>Lachnospiraceae</taxon>
        <taxon>Coprococcus</taxon>
    </lineage>
</organism>
<feature type="binding site" evidence="7">
    <location>
        <position position="128"/>
    </location>
    <ligand>
        <name>phosphoenolpyruvate</name>
        <dbReference type="ChEBI" id="CHEBI:58702"/>
    </ligand>
</feature>
<keyword evidence="3 7" id="KW-0028">Amino-acid biosynthesis</keyword>
<evidence type="ECO:0000256" key="4">
    <source>
        <dbReference type="ARBA" id="ARBA00022679"/>
    </source>
</evidence>
<comment type="similarity">
    <text evidence="2 7">Belongs to the EPSP synthase family.</text>
</comment>
<dbReference type="InterPro" id="IPR013792">
    <property type="entry name" value="RNA3'P_cycl/enolpyr_Trfase_a/b"/>
</dbReference>
<dbReference type="InterPro" id="IPR001986">
    <property type="entry name" value="Enolpyruvate_Tfrase_dom"/>
</dbReference>
<evidence type="ECO:0000313" key="10">
    <source>
        <dbReference type="Proteomes" id="UP000260773"/>
    </source>
</evidence>
<proteinExistence type="inferred from homology"/>
<feature type="binding site" evidence="7">
    <location>
        <position position="346"/>
    </location>
    <ligand>
        <name>3-phosphoshikimate</name>
        <dbReference type="ChEBI" id="CHEBI:145989"/>
    </ligand>
</feature>
<dbReference type="AlphaFoldDB" id="A0A3E2TQ14"/>
<dbReference type="CDD" id="cd01556">
    <property type="entry name" value="EPSP_synthase"/>
    <property type="match status" value="1"/>
</dbReference>
<feature type="binding site" evidence="7">
    <location>
        <position position="27"/>
    </location>
    <ligand>
        <name>phosphoenolpyruvate</name>
        <dbReference type="ChEBI" id="CHEBI:58702"/>
    </ligand>
</feature>
<feature type="binding site" evidence="7">
    <location>
        <position position="391"/>
    </location>
    <ligand>
        <name>phosphoenolpyruvate</name>
        <dbReference type="ChEBI" id="CHEBI:58702"/>
    </ligand>
</feature>
<evidence type="ECO:0000256" key="5">
    <source>
        <dbReference type="ARBA" id="ARBA00023141"/>
    </source>
</evidence>
<dbReference type="PANTHER" id="PTHR21090">
    <property type="entry name" value="AROM/DEHYDROQUINATE SYNTHASE"/>
    <property type="match status" value="1"/>
</dbReference>
<dbReference type="HAMAP" id="MF_00210">
    <property type="entry name" value="EPSP_synth"/>
    <property type="match status" value="1"/>
</dbReference>
<keyword evidence="4 7" id="KW-0808">Transferase</keyword>
<feature type="binding site" evidence="7">
    <location>
        <position position="350"/>
    </location>
    <ligand>
        <name>phosphoenolpyruvate</name>
        <dbReference type="ChEBI" id="CHEBI:58702"/>
    </ligand>
</feature>
<dbReference type="GO" id="GO:0009423">
    <property type="term" value="P:chorismate biosynthetic process"/>
    <property type="evidence" value="ECO:0007669"/>
    <property type="project" value="UniProtKB-UniRule"/>
</dbReference>
<keyword evidence="7" id="KW-0963">Cytoplasm</keyword>
<feature type="active site" description="Proton acceptor" evidence="7">
    <location>
        <position position="319"/>
    </location>
</feature>
<dbReference type="GO" id="GO:0009073">
    <property type="term" value="P:aromatic amino acid family biosynthetic process"/>
    <property type="evidence" value="ECO:0007669"/>
    <property type="project" value="UniProtKB-KW"/>
</dbReference>
<comment type="catalytic activity">
    <reaction evidence="6">
        <text>3-phosphoshikimate + phosphoenolpyruvate = 5-O-(1-carboxyvinyl)-3-phosphoshikimate + phosphate</text>
        <dbReference type="Rhea" id="RHEA:21256"/>
        <dbReference type="ChEBI" id="CHEBI:43474"/>
        <dbReference type="ChEBI" id="CHEBI:57701"/>
        <dbReference type="ChEBI" id="CHEBI:58702"/>
        <dbReference type="ChEBI" id="CHEBI:145989"/>
        <dbReference type="EC" id="2.5.1.19"/>
    </reaction>
    <physiologicalReaction direction="left-to-right" evidence="6">
        <dbReference type="Rhea" id="RHEA:21257"/>
    </physiologicalReaction>
</comment>
<dbReference type="GO" id="GO:0005737">
    <property type="term" value="C:cytoplasm"/>
    <property type="evidence" value="ECO:0007669"/>
    <property type="project" value="UniProtKB-SubCell"/>
</dbReference>
<feature type="binding site" evidence="7">
    <location>
        <position position="27"/>
    </location>
    <ligand>
        <name>3-phosphoshikimate</name>
        <dbReference type="ChEBI" id="CHEBI:145989"/>
    </ligand>
</feature>
<feature type="binding site" evidence="7">
    <location>
        <position position="32"/>
    </location>
    <ligand>
        <name>3-phosphoshikimate</name>
        <dbReference type="ChEBI" id="CHEBI:145989"/>
    </ligand>
</feature>
<evidence type="ECO:0000256" key="2">
    <source>
        <dbReference type="ARBA" id="ARBA00009948"/>
    </source>
</evidence>
<evidence type="ECO:0000256" key="1">
    <source>
        <dbReference type="ARBA" id="ARBA00004811"/>
    </source>
</evidence>
<feature type="binding site" evidence="7">
    <location>
        <position position="100"/>
    </location>
    <ligand>
        <name>phosphoenolpyruvate</name>
        <dbReference type="ChEBI" id="CHEBI:58702"/>
    </ligand>
</feature>
<feature type="domain" description="Enolpyruvate transferase" evidence="8">
    <location>
        <begin position="17"/>
        <end position="425"/>
    </location>
</feature>
<dbReference type="EC" id="2.5.1.19" evidence="7"/>
<dbReference type="Pfam" id="PF00275">
    <property type="entry name" value="EPSP_synthase"/>
    <property type="match status" value="1"/>
</dbReference>
<dbReference type="GO" id="GO:0003866">
    <property type="term" value="F:3-phosphoshikimate 1-carboxyvinyltransferase activity"/>
    <property type="evidence" value="ECO:0007669"/>
    <property type="project" value="UniProtKB-UniRule"/>
</dbReference>
<feature type="binding site" evidence="7">
    <location>
        <position position="174"/>
    </location>
    <ligand>
        <name>3-phosphoshikimate</name>
        <dbReference type="ChEBI" id="CHEBI:145989"/>
    </ligand>
</feature>
<evidence type="ECO:0000313" key="9">
    <source>
        <dbReference type="EMBL" id="RGB80733.1"/>
    </source>
</evidence>
<feature type="binding site" evidence="7">
    <location>
        <position position="176"/>
    </location>
    <ligand>
        <name>phosphoenolpyruvate</name>
        <dbReference type="ChEBI" id="CHEBI:58702"/>
    </ligand>
</feature>
<comment type="caution">
    <text evidence="7">Lacks conserved residue(s) required for the propagation of feature annotation.</text>
</comment>
<dbReference type="EMBL" id="QVEP01000009">
    <property type="protein sequence ID" value="RGB80733.1"/>
    <property type="molecule type" value="Genomic_DNA"/>
</dbReference>
<gene>
    <name evidence="7 9" type="primary">aroA</name>
    <name evidence="9" type="ORF">DW070_05460</name>
</gene>